<evidence type="ECO:0000256" key="5">
    <source>
        <dbReference type="ARBA" id="ARBA00023054"/>
    </source>
</evidence>
<evidence type="ECO:0000313" key="10">
    <source>
        <dbReference type="Proteomes" id="UP000637513"/>
    </source>
</evidence>
<evidence type="ECO:0000313" key="9">
    <source>
        <dbReference type="EMBL" id="MBC8557836.1"/>
    </source>
</evidence>
<keyword evidence="6" id="KW-0131">Cell cycle</keyword>
<evidence type="ECO:0000256" key="2">
    <source>
        <dbReference type="ARBA" id="ARBA00009008"/>
    </source>
</evidence>
<protein>
    <submittedName>
        <fullName evidence="9">DivIVA domain-containing protein</fullName>
    </submittedName>
</protein>
<name>A0ABR7MVL3_9FIRM</name>
<proteinExistence type="inferred from homology"/>
<dbReference type="Pfam" id="PF05103">
    <property type="entry name" value="DivIVA"/>
    <property type="match status" value="1"/>
</dbReference>
<reference evidence="9 10" key="1">
    <citation type="submission" date="2020-08" db="EMBL/GenBank/DDBJ databases">
        <title>Genome public.</title>
        <authorList>
            <person name="Liu C."/>
            <person name="Sun Q."/>
        </authorList>
    </citation>
    <scope>NUCLEOTIDE SEQUENCE [LARGE SCALE GENOMIC DNA]</scope>
    <source>
        <strain evidence="9 10">BX3</strain>
    </source>
</reference>
<feature type="compositionally biased region" description="Basic and acidic residues" evidence="8">
    <location>
        <begin position="306"/>
        <end position="324"/>
    </location>
</feature>
<keyword evidence="10" id="KW-1185">Reference proteome</keyword>
<dbReference type="EMBL" id="JACRSW010000032">
    <property type="protein sequence ID" value="MBC8557836.1"/>
    <property type="molecule type" value="Genomic_DNA"/>
</dbReference>
<sequence length="360" mass="40365">MLTPIDIQNHTLKTAVRGYSKKETDEFLEQILAGYEELFKENHDLKEKVSSLSEGIQNYKQMETTLQKALVLAEKTSTETQEAAKSKADAMIREAQTKAEAIEKEAASRAESLRKETEAYAEITKAKANNELSETRNHVRKLVQSYESYRLQFKKLAESQIEMLESENYSIYAPEIDEMLSDTKADDNEVVADADMSYTEEKANVTEDMVQNESEIQDIAKETEPDQKTEVKDTVNNITKEISARDNSIGMENVNTSSDGSEDVSADVAEDETKDDIPDEHLSKEDIDAISQKLANGFDKMTTGSDDAKEETNHTPDAAKKASDEVITTPKLDDFTGDDTIHSVDPEEEEKDSPFTFIEP</sequence>
<keyword evidence="3" id="KW-0963">Cytoplasm</keyword>
<evidence type="ECO:0000256" key="1">
    <source>
        <dbReference type="ARBA" id="ARBA00004496"/>
    </source>
</evidence>
<keyword evidence="5 7" id="KW-0175">Coiled coil</keyword>
<feature type="region of interest" description="Disordered" evidence="8">
    <location>
        <begin position="245"/>
        <end position="284"/>
    </location>
</feature>
<gene>
    <name evidence="9" type="ORF">H8700_08960</name>
</gene>
<keyword evidence="4" id="KW-0132">Cell division</keyword>
<evidence type="ECO:0000256" key="8">
    <source>
        <dbReference type="SAM" id="MobiDB-lite"/>
    </source>
</evidence>
<comment type="subcellular location">
    <subcellularLocation>
        <location evidence="1">Cytoplasm</location>
    </subcellularLocation>
</comment>
<dbReference type="InterPro" id="IPR019933">
    <property type="entry name" value="DivIVA_domain"/>
</dbReference>
<organism evidence="9 10">
    <name type="scientific">Jutongia hominis</name>
    <dbReference type="NCBI Taxonomy" id="2763664"/>
    <lineage>
        <taxon>Bacteria</taxon>
        <taxon>Bacillati</taxon>
        <taxon>Bacillota</taxon>
        <taxon>Clostridia</taxon>
        <taxon>Lachnospirales</taxon>
        <taxon>Lachnospiraceae</taxon>
        <taxon>Jutongia</taxon>
    </lineage>
</organism>
<feature type="compositionally biased region" description="Basic and acidic residues" evidence="8">
    <location>
        <begin position="331"/>
        <end position="345"/>
    </location>
</feature>
<feature type="region of interest" description="Disordered" evidence="8">
    <location>
        <begin position="297"/>
        <end position="360"/>
    </location>
</feature>
<dbReference type="PANTHER" id="PTHR35794:SF2">
    <property type="entry name" value="CELL DIVISION PROTEIN DIVIVA"/>
    <property type="match status" value="1"/>
</dbReference>
<feature type="coiled-coil region" evidence="7">
    <location>
        <begin position="28"/>
        <end position="145"/>
    </location>
</feature>
<dbReference type="PANTHER" id="PTHR35794">
    <property type="entry name" value="CELL DIVISION PROTEIN DIVIVA"/>
    <property type="match status" value="1"/>
</dbReference>
<comment type="similarity">
    <text evidence="2">Belongs to the DivIVA family.</text>
</comment>
<evidence type="ECO:0000256" key="3">
    <source>
        <dbReference type="ARBA" id="ARBA00022490"/>
    </source>
</evidence>
<evidence type="ECO:0000256" key="7">
    <source>
        <dbReference type="SAM" id="Coils"/>
    </source>
</evidence>
<dbReference type="InterPro" id="IPR007793">
    <property type="entry name" value="DivIVA_fam"/>
</dbReference>
<feature type="compositionally biased region" description="Acidic residues" evidence="8">
    <location>
        <begin position="260"/>
        <end position="274"/>
    </location>
</feature>
<dbReference type="Proteomes" id="UP000637513">
    <property type="component" value="Unassembled WGS sequence"/>
</dbReference>
<dbReference type="Gene3D" id="6.10.250.660">
    <property type="match status" value="1"/>
</dbReference>
<evidence type="ECO:0000256" key="6">
    <source>
        <dbReference type="ARBA" id="ARBA00023306"/>
    </source>
</evidence>
<comment type="caution">
    <text evidence="9">The sequence shown here is derived from an EMBL/GenBank/DDBJ whole genome shotgun (WGS) entry which is preliminary data.</text>
</comment>
<accession>A0ABR7MVL3</accession>
<dbReference type="NCBIfam" id="TIGR03544">
    <property type="entry name" value="DivI1A_domain"/>
    <property type="match status" value="1"/>
</dbReference>
<feature type="compositionally biased region" description="Basic and acidic residues" evidence="8">
    <location>
        <begin position="275"/>
        <end position="284"/>
    </location>
</feature>
<dbReference type="RefSeq" id="WP_249305241.1">
    <property type="nucleotide sequence ID" value="NZ_JACRSW010000032.1"/>
</dbReference>
<evidence type="ECO:0000256" key="4">
    <source>
        <dbReference type="ARBA" id="ARBA00022618"/>
    </source>
</evidence>